<sequence length="60" mass="6874">MKEHHSWTFAFVDVMQLHPVDREKASLRWMVTLCLARAVMHPRGGSSHCNDAGQSSEHTR</sequence>
<organism evidence="2 3">
    <name type="scientific">Cupriavidus taiwanensis</name>
    <dbReference type="NCBI Taxonomy" id="164546"/>
    <lineage>
        <taxon>Bacteria</taxon>
        <taxon>Pseudomonadati</taxon>
        <taxon>Pseudomonadota</taxon>
        <taxon>Betaproteobacteria</taxon>
        <taxon>Burkholderiales</taxon>
        <taxon>Burkholderiaceae</taxon>
        <taxon>Cupriavidus</taxon>
    </lineage>
</organism>
<evidence type="ECO:0000313" key="2">
    <source>
        <dbReference type="EMBL" id="SPC23802.1"/>
    </source>
</evidence>
<dbReference type="Proteomes" id="UP000257139">
    <property type="component" value="Chromosome CBM2594_b"/>
</dbReference>
<reference evidence="2 3" key="1">
    <citation type="submission" date="2018-01" db="EMBL/GenBank/DDBJ databases">
        <authorList>
            <person name="Clerissi C."/>
        </authorList>
    </citation>
    <scope>NUCLEOTIDE SEQUENCE [LARGE SCALE GENOMIC DNA]</scope>
    <source>
        <strain evidence="2">Cupriavidus taiwanensis STM 6021</strain>
    </source>
</reference>
<proteinExistence type="predicted"/>
<feature type="compositionally biased region" description="Polar residues" evidence="1">
    <location>
        <begin position="47"/>
        <end position="60"/>
    </location>
</feature>
<gene>
    <name evidence="2" type="ORF">CBM2594_B80193</name>
</gene>
<protein>
    <submittedName>
        <fullName evidence="2">Uncharacterized protein</fullName>
    </submittedName>
</protein>
<feature type="region of interest" description="Disordered" evidence="1">
    <location>
        <begin position="41"/>
        <end position="60"/>
    </location>
</feature>
<name>A0A7Z7JGJ0_9BURK</name>
<dbReference type="EMBL" id="LT978514">
    <property type="protein sequence ID" value="SPC23802.1"/>
    <property type="molecule type" value="Genomic_DNA"/>
</dbReference>
<accession>A0A7Z7JGJ0</accession>
<evidence type="ECO:0000313" key="3">
    <source>
        <dbReference type="Proteomes" id="UP000257139"/>
    </source>
</evidence>
<evidence type="ECO:0000256" key="1">
    <source>
        <dbReference type="SAM" id="MobiDB-lite"/>
    </source>
</evidence>
<dbReference type="AlphaFoldDB" id="A0A7Z7JGJ0"/>